<dbReference type="InterPro" id="IPR036428">
    <property type="entry name" value="PCD_sf"/>
</dbReference>
<dbReference type="GO" id="GO:0005739">
    <property type="term" value="C:mitochondrion"/>
    <property type="evidence" value="ECO:0007669"/>
    <property type="project" value="TreeGrafter"/>
</dbReference>
<dbReference type="GO" id="GO:0006729">
    <property type="term" value="P:tetrahydrobiopterin biosynthetic process"/>
    <property type="evidence" value="ECO:0007669"/>
    <property type="project" value="InterPro"/>
</dbReference>
<sequence length="154" mass="16245">MIRPAVAHARLLLARSYAMAASGWPGVSKNLPLLGHGRSHCLTRQDETKISSRRWCHAAPAGNGTVSQLNISTAAAGSSLGATAVGMSSSTAKVAHAGHHPDLHLVGWNNVKIDVWTHSVRGLTDNDFILAAKINNLNLEGLLSKKATSKKDAL</sequence>
<proteinExistence type="inferred from homology"/>
<dbReference type="Gene3D" id="3.30.1360.20">
    <property type="entry name" value="Transcriptional coactivator/pterin dehydratase"/>
    <property type="match status" value="1"/>
</dbReference>
<evidence type="ECO:0000313" key="7">
    <source>
        <dbReference type="Proteomes" id="UP000032180"/>
    </source>
</evidence>
<protein>
    <recommendedName>
        <fullName evidence="3">4a-hydroxytetrahydrobiopterin dehydratase</fullName>
        <ecNumber evidence="3">4.2.1.96</ecNumber>
    </recommendedName>
    <alternativeName>
        <fullName evidence="5">4-alpha-hydroxy-tetrahydropterin dehydratase</fullName>
    </alternativeName>
</protein>
<reference evidence="6 7" key="1">
    <citation type="submission" date="2012-08" db="EMBL/GenBank/DDBJ databases">
        <title>Oryza genome evolution.</title>
        <authorList>
            <person name="Wing R.A."/>
        </authorList>
    </citation>
    <scope>NUCLEOTIDE SEQUENCE</scope>
</reference>
<dbReference type="AlphaFoldDB" id="A0A0D9V3U0"/>
<dbReference type="Proteomes" id="UP000032180">
    <property type="component" value="Chromosome 1"/>
</dbReference>
<organism evidence="6 7">
    <name type="scientific">Leersia perrieri</name>
    <dbReference type="NCBI Taxonomy" id="77586"/>
    <lineage>
        <taxon>Eukaryota</taxon>
        <taxon>Viridiplantae</taxon>
        <taxon>Streptophyta</taxon>
        <taxon>Embryophyta</taxon>
        <taxon>Tracheophyta</taxon>
        <taxon>Spermatophyta</taxon>
        <taxon>Magnoliopsida</taxon>
        <taxon>Liliopsida</taxon>
        <taxon>Poales</taxon>
        <taxon>Poaceae</taxon>
        <taxon>BOP clade</taxon>
        <taxon>Oryzoideae</taxon>
        <taxon>Oryzeae</taxon>
        <taxon>Oryzinae</taxon>
        <taxon>Leersia</taxon>
    </lineage>
</organism>
<reference evidence="6" key="3">
    <citation type="submission" date="2015-04" db="UniProtKB">
        <authorList>
            <consortium name="EnsemblPlants"/>
        </authorList>
    </citation>
    <scope>IDENTIFICATION</scope>
</reference>
<evidence type="ECO:0000256" key="5">
    <source>
        <dbReference type="ARBA" id="ARBA00030497"/>
    </source>
</evidence>
<dbReference type="SUPFAM" id="SSF55248">
    <property type="entry name" value="PCD-like"/>
    <property type="match status" value="1"/>
</dbReference>
<dbReference type="PANTHER" id="PTHR12599:SF0">
    <property type="entry name" value="PTERIN-4-ALPHA-CARBINOLAMINE DEHYDRATASE"/>
    <property type="match status" value="1"/>
</dbReference>
<dbReference type="PANTHER" id="PTHR12599">
    <property type="entry name" value="PTERIN-4-ALPHA-CARBINOLAMINE DEHYDRATASE"/>
    <property type="match status" value="1"/>
</dbReference>
<keyword evidence="7" id="KW-1185">Reference proteome</keyword>
<keyword evidence="4" id="KW-0456">Lyase</keyword>
<evidence type="ECO:0000256" key="4">
    <source>
        <dbReference type="ARBA" id="ARBA00023239"/>
    </source>
</evidence>
<evidence type="ECO:0000256" key="2">
    <source>
        <dbReference type="ARBA" id="ARBA00006472"/>
    </source>
</evidence>
<evidence type="ECO:0000313" key="6">
    <source>
        <dbReference type="EnsemblPlants" id="LPERR01G21830.3"/>
    </source>
</evidence>
<dbReference type="EnsemblPlants" id="LPERR01G21830.3">
    <property type="protein sequence ID" value="LPERR01G21830.3"/>
    <property type="gene ID" value="LPERR01G21830"/>
</dbReference>
<dbReference type="InterPro" id="IPR001533">
    <property type="entry name" value="Pterin_deHydtase"/>
</dbReference>
<accession>A0A0D9V3U0</accession>
<dbReference type="Pfam" id="PF01329">
    <property type="entry name" value="Pterin_4a"/>
    <property type="match status" value="1"/>
</dbReference>
<dbReference type="HOGENOM" id="CLU_1706814_0_0_1"/>
<name>A0A0D9V3U0_9ORYZ</name>
<dbReference type="GO" id="GO:0008124">
    <property type="term" value="F:4-alpha-hydroxytetrahydrobiopterin dehydratase activity"/>
    <property type="evidence" value="ECO:0007669"/>
    <property type="project" value="UniProtKB-EC"/>
</dbReference>
<reference evidence="7" key="2">
    <citation type="submission" date="2013-12" db="EMBL/GenBank/DDBJ databases">
        <authorList>
            <person name="Yu Y."/>
            <person name="Lee S."/>
            <person name="de Baynast K."/>
            <person name="Wissotski M."/>
            <person name="Liu L."/>
            <person name="Talag J."/>
            <person name="Goicoechea J."/>
            <person name="Angelova A."/>
            <person name="Jetty R."/>
            <person name="Kudrna D."/>
            <person name="Golser W."/>
            <person name="Rivera L."/>
            <person name="Zhang J."/>
            <person name="Wing R."/>
        </authorList>
    </citation>
    <scope>NUCLEOTIDE SEQUENCE</scope>
</reference>
<dbReference type="EC" id="4.2.1.96" evidence="3"/>
<comment type="catalytic activity">
    <reaction evidence="1">
        <text>(4aS,6R)-4a-hydroxy-L-erythro-5,6,7,8-tetrahydrobiopterin = (6R)-L-erythro-6,7-dihydrobiopterin + H2O</text>
        <dbReference type="Rhea" id="RHEA:11920"/>
        <dbReference type="ChEBI" id="CHEBI:15377"/>
        <dbReference type="ChEBI" id="CHEBI:15642"/>
        <dbReference type="ChEBI" id="CHEBI:43120"/>
        <dbReference type="EC" id="4.2.1.96"/>
    </reaction>
</comment>
<dbReference type="Gramene" id="LPERR01G21830.3">
    <property type="protein sequence ID" value="LPERR01G21830.3"/>
    <property type="gene ID" value="LPERR01G21830"/>
</dbReference>
<evidence type="ECO:0000256" key="1">
    <source>
        <dbReference type="ARBA" id="ARBA00001554"/>
    </source>
</evidence>
<comment type="similarity">
    <text evidence="2">Belongs to the pterin-4-alpha-carbinolamine dehydratase family.</text>
</comment>
<evidence type="ECO:0000256" key="3">
    <source>
        <dbReference type="ARBA" id="ARBA00013252"/>
    </source>
</evidence>